<organism evidence="14 15">
    <name type="scientific">Priapulus caudatus</name>
    <name type="common">Priapulid worm</name>
    <dbReference type="NCBI Taxonomy" id="37621"/>
    <lineage>
        <taxon>Eukaryota</taxon>
        <taxon>Metazoa</taxon>
        <taxon>Ecdysozoa</taxon>
        <taxon>Scalidophora</taxon>
        <taxon>Priapulida</taxon>
        <taxon>Priapulimorpha</taxon>
        <taxon>Priapulimorphida</taxon>
        <taxon>Priapulidae</taxon>
        <taxon>Priapulus</taxon>
    </lineage>
</organism>
<accession>A0ABM1DRZ3</accession>
<dbReference type="PANTHER" id="PTHR45695">
    <property type="entry name" value="LEUCOKININ RECEPTOR-RELATED"/>
    <property type="match status" value="1"/>
</dbReference>
<reference evidence="15" key="1">
    <citation type="submission" date="2025-08" db="UniProtKB">
        <authorList>
            <consortium name="RefSeq"/>
        </authorList>
    </citation>
    <scope>IDENTIFICATION</scope>
</reference>
<evidence type="ECO:0000256" key="8">
    <source>
        <dbReference type="ARBA" id="ARBA00023170"/>
    </source>
</evidence>
<dbReference type="SUPFAM" id="SSF81321">
    <property type="entry name" value="Family A G protein-coupled receptor-like"/>
    <property type="match status" value="1"/>
</dbReference>
<evidence type="ECO:0000256" key="4">
    <source>
        <dbReference type="ARBA" id="ARBA00022989"/>
    </source>
</evidence>
<dbReference type="Pfam" id="PF00001">
    <property type="entry name" value="7tm_1"/>
    <property type="match status" value="1"/>
</dbReference>
<dbReference type="PRINTS" id="PR00358">
    <property type="entry name" value="BOMBESINR"/>
</dbReference>
<dbReference type="PRINTS" id="PR00237">
    <property type="entry name" value="GPCRRHODOPSN"/>
</dbReference>
<evidence type="ECO:0000259" key="13">
    <source>
        <dbReference type="PROSITE" id="PS50262"/>
    </source>
</evidence>
<evidence type="ECO:0000256" key="9">
    <source>
        <dbReference type="ARBA" id="ARBA00023180"/>
    </source>
</evidence>
<keyword evidence="3 11" id="KW-0812">Transmembrane</keyword>
<keyword evidence="14" id="KW-1185">Reference proteome</keyword>
<evidence type="ECO:0000256" key="3">
    <source>
        <dbReference type="ARBA" id="ARBA00022692"/>
    </source>
</evidence>
<evidence type="ECO:0000313" key="15">
    <source>
        <dbReference type="RefSeq" id="XP_014662714.1"/>
    </source>
</evidence>
<dbReference type="PANTHER" id="PTHR45695:SF26">
    <property type="entry name" value="NEUROPEPTIDE CCHAMIDE-1 RECEPTOR"/>
    <property type="match status" value="1"/>
</dbReference>
<name>A0ABM1DRZ3_PRICU</name>
<dbReference type="RefSeq" id="XP_014662714.1">
    <property type="nucleotide sequence ID" value="XM_014807228.1"/>
</dbReference>
<keyword evidence="6 12" id="KW-0472">Membrane</keyword>
<evidence type="ECO:0000256" key="6">
    <source>
        <dbReference type="ARBA" id="ARBA00023136"/>
    </source>
</evidence>
<dbReference type="CDD" id="cd15927">
    <property type="entry name" value="7tmA_Bombesin_R-like"/>
    <property type="match status" value="1"/>
</dbReference>
<dbReference type="Proteomes" id="UP000695022">
    <property type="component" value="Unplaced"/>
</dbReference>
<evidence type="ECO:0000313" key="14">
    <source>
        <dbReference type="Proteomes" id="UP000695022"/>
    </source>
</evidence>
<feature type="transmembrane region" description="Helical" evidence="12">
    <location>
        <begin position="149"/>
        <end position="170"/>
    </location>
</feature>
<keyword evidence="9" id="KW-0325">Glycoprotein</keyword>
<feature type="domain" description="G-protein coupled receptors family 1 profile" evidence="13">
    <location>
        <begin position="44"/>
        <end position="318"/>
    </location>
</feature>
<keyword evidence="7" id="KW-1015">Disulfide bond</keyword>
<dbReference type="GeneID" id="106805573"/>
<feature type="transmembrane region" description="Helical" evidence="12">
    <location>
        <begin position="28"/>
        <end position="53"/>
    </location>
</feature>
<evidence type="ECO:0000256" key="10">
    <source>
        <dbReference type="ARBA" id="ARBA00023224"/>
    </source>
</evidence>
<comment type="subcellular location">
    <subcellularLocation>
        <location evidence="1">Cell membrane</location>
        <topology evidence="1">Multi-pass membrane protein</topology>
    </subcellularLocation>
</comment>
<feature type="transmembrane region" description="Helical" evidence="12">
    <location>
        <begin position="65"/>
        <end position="89"/>
    </location>
</feature>
<evidence type="ECO:0000256" key="12">
    <source>
        <dbReference type="SAM" id="Phobius"/>
    </source>
</evidence>
<gene>
    <name evidence="15" type="primary">LOC106805573</name>
</gene>
<dbReference type="PROSITE" id="PS50262">
    <property type="entry name" value="G_PROTEIN_RECEP_F1_2"/>
    <property type="match status" value="1"/>
</dbReference>
<protein>
    <submittedName>
        <fullName evidence="15">Neuromedin-B receptor-like</fullName>
    </submittedName>
</protein>
<feature type="transmembrane region" description="Helical" evidence="12">
    <location>
        <begin position="201"/>
        <end position="221"/>
    </location>
</feature>
<dbReference type="InterPro" id="IPR001556">
    <property type="entry name" value="Bombsn_rcpt-like"/>
</dbReference>
<feature type="transmembrane region" description="Helical" evidence="12">
    <location>
        <begin position="260"/>
        <end position="278"/>
    </location>
</feature>
<feature type="transmembrane region" description="Helical" evidence="12">
    <location>
        <begin position="109"/>
        <end position="128"/>
    </location>
</feature>
<comment type="similarity">
    <text evidence="11">Belongs to the G-protein coupled receptor 1 family.</text>
</comment>
<feature type="transmembrane region" description="Helical" evidence="12">
    <location>
        <begin position="298"/>
        <end position="321"/>
    </location>
</feature>
<sequence length="377" mass="43061">MDSTTHAANATNVSAIEHVPYHMRPETYIVPVVFGFIFLLGIIGNGTLIFIVLKNKCMRNVPNIYIVSLSLGDFLLILISVPFTSTIYTVRNWPFGEVVCKLNEFLQDMSVGVSVFTLTALSADRYTAIVDPMKKHMGNPTRRTVMTSFAIWIVAICLGVPDAAISYVLFTGLHPDDANGVNVCYPYPLDWQTWYPKLHTFWKFLIYFLIPMVIISTYYSLMAKNLMLSTQNMPGEKAEKGSGAQHAAKQMEARKKVAKMVLMFVVLFVICWAPRHLFNMWFHFSPWSREQFNSGWQAFRIIGFCMSFINSCLNPVALYCLSKQFRKYYNRYLFCWCRRSPDLQTTEPNSAMYNFTSTVRRGSANSYTMVTSQTAAV</sequence>
<evidence type="ECO:0000256" key="11">
    <source>
        <dbReference type="RuleBase" id="RU000688"/>
    </source>
</evidence>
<evidence type="ECO:0000256" key="5">
    <source>
        <dbReference type="ARBA" id="ARBA00023040"/>
    </source>
</evidence>
<keyword evidence="2" id="KW-1003">Cell membrane</keyword>
<dbReference type="Gene3D" id="1.20.1070.10">
    <property type="entry name" value="Rhodopsin 7-helix transmembrane proteins"/>
    <property type="match status" value="1"/>
</dbReference>
<dbReference type="PROSITE" id="PS00237">
    <property type="entry name" value="G_PROTEIN_RECEP_F1_1"/>
    <property type="match status" value="1"/>
</dbReference>
<keyword evidence="5 11" id="KW-0297">G-protein coupled receptor</keyword>
<dbReference type="InterPro" id="IPR017452">
    <property type="entry name" value="GPCR_Rhodpsn_7TM"/>
</dbReference>
<keyword evidence="8 11" id="KW-0675">Receptor</keyword>
<evidence type="ECO:0000256" key="1">
    <source>
        <dbReference type="ARBA" id="ARBA00004651"/>
    </source>
</evidence>
<dbReference type="InterPro" id="IPR000276">
    <property type="entry name" value="GPCR_Rhodpsn"/>
</dbReference>
<proteinExistence type="inferred from homology"/>
<evidence type="ECO:0000256" key="2">
    <source>
        <dbReference type="ARBA" id="ARBA00022475"/>
    </source>
</evidence>
<keyword evidence="4 12" id="KW-1133">Transmembrane helix</keyword>
<evidence type="ECO:0000256" key="7">
    <source>
        <dbReference type="ARBA" id="ARBA00023157"/>
    </source>
</evidence>
<keyword evidence="10 11" id="KW-0807">Transducer</keyword>